<evidence type="ECO:0000256" key="7">
    <source>
        <dbReference type="SAM" id="MobiDB-lite"/>
    </source>
</evidence>
<keyword evidence="10" id="KW-1185">Reference proteome</keyword>
<feature type="domain" description="Fork-head" evidence="8">
    <location>
        <begin position="484"/>
        <end position="613"/>
    </location>
</feature>
<keyword evidence="2" id="KW-0805">Transcription regulation</keyword>
<evidence type="ECO:0000256" key="1">
    <source>
        <dbReference type="ARBA" id="ARBA00004123"/>
    </source>
</evidence>
<keyword evidence="3 6" id="KW-0238">DNA-binding</keyword>
<feature type="compositionally biased region" description="Polar residues" evidence="7">
    <location>
        <begin position="96"/>
        <end position="105"/>
    </location>
</feature>
<dbReference type="PANTHER" id="PTHR45881:SF5">
    <property type="entry name" value="FORK-HEAD DOMAIN-CONTAINING PROTEIN"/>
    <property type="match status" value="1"/>
</dbReference>
<dbReference type="PROSITE" id="PS00658">
    <property type="entry name" value="FORK_HEAD_2"/>
    <property type="match status" value="1"/>
</dbReference>
<evidence type="ECO:0000256" key="5">
    <source>
        <dbReference type="ARBA" id="ARBA00023242"/>
    </source>
</evidence>
<evidence type="ECO:0000256" key="6">
    <source>
        <dbReference type="PROSITE-ProRule" id="PRU00089"/>
    </source>
</evidence>
<dbReference type="GO" id="GO:0005634">
    <property type="term" value="C:nucleus"/>
    <property type="evidence" value="ECO:0007669"/>
    <property type="project" value="UniProtKB-SubCell"/>
</dbReference>
<dbReference type="Pfam" id="PF00250">
    <property type="entry name" value="Forkhead"/>
    <property type="match status" value="1"/>
</dbReference>
<dbReference type="InterPro" id="IPR030456">
    <property type="entry name" value="TF_fork_head_CS_2"/>
</dbReference>
<feature type="region of interest" description="Disordered" evidence="7">
    <location>
        <begin position="226"/>
        <end position="273"/>
    </location>
</feature>
<dbReference type="InterPro" id="IPR036390">
    <property type="entry name" value="WH_DNA-bd_sf"/>
</dbReference>
<protein>
    <recommendedName>
        <fullName evidence="8">Fork-head domain-containing protein</fullName>
    </recommendedName>
</protein>
<feature type="region of interest" description="Disordered" evidence="7">
    <location>
        <begin position="89"/>
        <end position="116"/>
    </location>
</feature>
<feature type="region of interest" description="Disordered" evidence="7">
    <location>
        <begin position="604"/>
        <end position="665"/>
    </location>
</feature>
<comment type="subcellular location">
    <subcellularLocation>
        <location evidence="1 6">Nucleus</location>
    </subcellularLocation>
</comment>
<evidence type="ECO:0000256" key="3">
    <source>
        <dbReference type="ARBA" id="ARBA00023125"/>
    </source>
</evidence>
<accession>A0AAJ0B6Z8</accession>
<dbReference type="GO" id="GO:0000981">
    <property type="term" value="F:DNA-binding transcription factor activity, RNA polymerase II-specific"/>
    <property type="evidence" value="ECO:0007669"/>
    <property type="project" value="TreeGrafter"/>
</dbReference>
<dbReference type="Proteomes" id="UP001239445">
    <property type="component" value="Unassembled WGS sequence"/>
</dbReference>
<gene>
    <name evidence="9" type="ORF">QBC47DRAFT_363429</name>
</gene>
<evidence type="ECO:0000313" key="9">
    <source>
        <dbReference type="EMBL" id="KAK1752687.1"/>
    </source>
</evidence>
<name>A0AAJ0B6Z8_9PEZI</name>
<dbReference type="InterPro" id="IPR036388">
    <property type="entry name" value="WH-like_DNA-bd_sf"/>
</dbReference>
<feature type="region of interest" description="Disordered" evidence="7">
    <location>
        <begin position="551"/>
        <end position="588"/>
    </location>
</feature>
<organism evidence="9 10">
    <name type="scientific">Echria macrotheca</name>
    <dbReference type="NCBI Taxonomy" id="438768"/>
    <lineage>
        <taxon>Eukaryota</taxon>
        <taxon>Fungi</taxon>
        <taxon>Dikarya</taxon>
        <taxon>Ascomycota</taxon>
        <taxon>Pezizomycotina</taxon>
        <taxon>Sordariomycetes</taxon>
        <taxon>Sordariomycetidae</taxon>
        <taxon>Sordariales</taxon>
        <taxon>Schizotheciaceae</taxon>
        <taxon>Echria</taxon>
    </lineage>
</organism>
<dbReference type="GO" id="GO:0000978">
    <property type="term" value="F:RNA polymerase II cis-regulatory region sequence-specific DNA binding"/>
    <property type="evidence" value="ECO:0007669"/>
    <property type="project" value="TreeGrafter"/>
</dbReference>
<evidence type="ECO:0000256" key="2">
    <source>
        <dbReference type="ARBA" id="ARBA00023015"/>
    </source>
</evidence>
<keyword evidence="4" id="KW-0804">Transcription</keyword>
<proteinExistence type="predicted"/>
<feature type="compositionally biased region" description="Low complexity" evidence="7">
    <location>
        <begin position="837"/>
        <end position="860"/>
    </location>
</feature>
<evidence type="ECO:0000313" key="10">
    <source>
        <dbReference type="Proteomes" id="UP001239445"/>
    </source>
</evidence>
<evidence type="ECO:0000259" key="8">
    <source>
        <dbReference type="PROSITE" id="PS50039"/>
    </source>
</evidence>
<dbReference type="InterPro" id="IPR001766">
    <property type="entry name" value="Fork_head_dom"/>
</dbReference>
<feature type="region of interest" description="Disordered" evidence="7">
    <location>
        <begin position="434"/>
        <end position="483"/>
    </location>
</feature>
<feature type="compositionally biased region" description="Gly residues" evidence="7">
    <location>
        <begin position="469"/>
        <end position="482"/>
    </location>
</feature>
<evidence type="ECO:0000256" key="4">
    <source>
        <dbReference type="ARBA" id="ARBA00023163"/>
    </source>
</evidence>
<feature type="DNA-binding region" description="Fork-head" evidence="6">
    <location>
        <begin position="484"/>
        <end position="613"/>
    </location>
</feature>
<feature type="region of interest" description="Disordered" evidence="7">
    <location>
        <begin position="837"/>
        <end position="874"/>
    </location>
</feature>
<dbReference type="SUPFAM" id="SSF46785">
    <property type="entry name" value="Winged helix' DNA-binding domain"/>
    <property type="match status" value="1"/>
</dbReference>
<keyword evidence="5 6" id="KW-0539">Nucleus</keyword>
<comment type="caution">
    <text evidence="9">The sequence shown here is derived from an EMBL/GenBank/DDBJ whole genome shotgun (WGS) entry which is preliminary data.</text>
</comment>
<feature type="region of interest" description="Disordered" evidence="7">
    <location>
        <begin position="378"/>
        <end position="415"/>
    </location>
</feature>
<dbReference type="EMBL" id="MU839839">
    <property type="protein sequence ID" value="KAK1752687.1"/>
    <property type="molecule type" value="Genomic_DNA"/>
</dbReference>
<dbReference type="SMART" id="SM00339">
    <property type="entry name" value="FH"/>
    <property type="match status" value="1"/>
</dbReference>
<feature type="region of interest" description="Disordered" evidence="7">
    <location>
        <begin position="686"/>
        <end position="719"/>
    </location>
</feature>
<reference evidence="9" key="1">
    <citation type="submission" date="2023-06" db="EMBL/GenBank/DDBJ databases">
        <title>Genome-scale phylogeny and comparative genomics of the fungal order Sordariales.</title>
        <authorList>
            <consortium name="Lawrence Berkeley National Laboratory"/>
            <person name="Hensen N."/>
            <person name="Bonometti L."/>
            <person name="Westerberg I."/>
            <person name="Brannstrom I.O."/>
            <person name="Guillou S."/>
            <person name="Cros-Aarteil S."/>
            <person name="Calhoun S."/>
            <person name="Haridas S."/>
            <person name="Kuo A."/>
            <person name="Mondo S."/>
            <person name="Pangilinan J."/>
            <person name="Riley R."/>
            <person name="Labutti K."/>
            <person name="Andreopoulos B."/>
            <person name="Lipzen A."/>
            <person name="Chen C."/>
            <person name="Yanf M."/>
            <person name="Daum C."/>
            <person name="Ng V."/>
            <person name="Clum A."/>
            <person name="Steindorff A."/>
            <person name="Ohm R."/>
            <person name="Martin F."/>
            <person name="Silar P."/>
            <person name="Natvig D."/>
            <person name="Lalanne C."/>
            <person name="Gautier V."/>
            <person name="Ament-Velasquez S.L."/>
            <person name="Kruys A."/>
            <person name="Hutchinson M.I."/>
            <person name="Powell A.J."/>
            <person name="Barry K."/>
            <person name="Miller A.N."/>
            <person name="Grigoriev I.V."/>
            <person name="Debuchy R."/>
            <person name="Gladieux P."/>
            <person name="Thoren M.H."/>
            <person name="Johannesson H."/>
        </authorList>
    </citation>
    <scope>NUCLEOTIDE SEQUENCE</scope>
    <source>
        <strain evidence="9">PSN4</strain>
    </source>
</reference>
<dbReference type="AlphaFoldDB" id="A0AAJ0B6Z8"/>
<feature type="compositionally biased region" description="Gly residues" evidence="7">
    <location>
        <begin position="689"/>
        <end position="699"/>
    </location>
</feature>
<dbReference type="Gene3D" id="1.10.10.10">
    <property type="entry name" value="Winged helix-like DNA-binding domain superfamily/Winged helix DNA-binding domain"/>
    <property type="match status" value="1"/>
</dbReference>
<feature type="compositionally biased region" description="Low complexity" evidence="7">
    <location>
        <begin position="624"/>
        <end position="639"/>
    </location>
</feature>
<dbReference type="PROSITE" id="PS50039">
    <property type="entry name" value="FORK_HEAD_3"/>
    <property type="match status" value="1"/>
</dbReference>
<feature type="compositionally biased region" description="Polar residues" evidence="7">
    <location>
        <begin position="255"/>
        <end position="267"/>
    </location>
</feature>
<dbReference type="PANTHER" id="PTHR45881">
    <property type="entry name" value="CHECKPOINT SUPPRESSOR 1-LIKE, ISOFORM A-RELATED"/>
    <property type="match status" value="1"/>
</dbReference>
<sequence length="874" mass="92403">MSVGREQQYVVKKPGKVKGPFVYCSAGKGRHTVVRPMSYVHEVQVQTSRGVVGLASSSPCTASIALWCAFHFCPSARLAWLQQQQQQQQEPKLNHLKQSQHQTAMHLQEHHALQQQTHTPEYIESLKQEQFSMYPTTTAAGGVDSHPYIASPTEAYMTPQSQAGSIWGTPARTLSDDFDNTSDVMATATAPVNSTTNYALHGSPTSVSAAAAAAVNVVSGFSSHLSSPRTNSAWVHHHGQQPAVGTGAPSPGPYHSSSWDTPSSISRTGAGGGGAGGGVGYAATTGGYATLRGDERDNRLSYHHSSFPSAAAAAATAAAAGTSGGLYTTTPQPFDSGNMGIMASSHSHGQQQPTGGHGCYPETHIRTDLLAYNVDDDPGFGGHHHQHTSQYPHPGHASFHRRHHTGPGSMVSSPGEDIKLDLDYLDSLDIDMDVPLNGQPHRRVVGNSGPATTTTGDGDHDNTNRNRSTGGGGSGSGSGSANGSGDLPYAQLIYQAFMSSERKAMTLQEIYQWFRENTARGRGTSKGWQNSIRHNLSMNGAFLRRDRTYTTPLDADETRDPTAVPTDIQLSGPSDDTNTTDSQRPAATAEWYLSDEAIKKGVLSTTRFRKDKEQRRSTVHHTRQSSSHRSSSFSGGTNSRFRKKTKRESPTAQRGHTTTTATTDNTTAADLDIHHYLAAQQQVLHHTNGGNGTSGGSGIGMSLYNAPPPPPHHPTTTTQSAYYATTSPYSPYTHAMVRTQSLDLSESGLDEPLTPADHQTTFHVTSPNLHHDCLSSPCEPGTAGGGGGGHGHGHGYHHPYNAEGGVGGGLAGVVGVGVGGGVLGGTSGDLYGHGLPSSASASASSSSAYLHQQHQHQQGTHGQGHGHGQQHARY</sequence>
<feature type="compositionally biased region" description="Polar residues" evidence="7">
    <location>
        <begin position="568"/>
        <end position="585"/>
    </location>
</feature>